<evidence type="ECO:0000256" key="2">
    <source>
        <dbReference type="PIRSR" id="PIRSR605754-1"/>
    </source>
</evidence>
<dbReference type="EMBL" id="QJJQ01000002">
    <property type="protein sequence ID" value="PXW89554.1"/>
    <property type="molecule type" value="Genomic_DNA"/>
</dbReference>
<dbReference type="Proteomes" id="UP000247978">
    <property type="component" value="Unassembled WGS sequence"/>
</dbReference>
<evidence type="ECO:0000313" key="5">
    <source>
        <dbReference type="Proteomes" id="UP000247978"/>
    </source>
</evidence>
<dbReference type="InterPro" id="IPR053525">
    <property type="entry name" value="Sortase_D"/>
</dbReference>
<dbReference type="Pfam" id="PF04203">
    <property type="entry name" value="Sortase"/>
    <property type="match status" value="1"/>
</dbReference>
<feature type="transmembrane region" description="Helical" evidence="3">
    <location>
        <begin position="6"/>
        <end position="24"/>
    </location>
</feature>
<dbReference type="AlphaFoldDB" id="A0A2V3W8R5"/>
<dbReference type="NCBIfam" id="TIGR01076">
    <property type="entry name" value="sortase_fam"/>
    <property type="match status" value="1"/>
</dbReference>
<keyword evidence="3" id="KW-0472">Membrane</keyword>
<keyword evidence="3" id="KW-1133">Transmembrane helix</keyword>
<dbReference type="Gene3D" id="2.40.260.10">
    <property type="entry name" value="Sortase"/>
    <property type="match status" value="1"/>
</dbReference>
<proteinExistence type="predicted"/>
<dbReference type="InterPro" id="IPR041999">
    <property type="entry name" value="Sortase_D_1"/>
</dbReference>
<evidence type="ECO:0000256" key="3">
    <source>
        <dbReference type="SAM" id="Phobius"/>
    </source>
</evidence>
<dbReference type="InterPro" id="IPR023365">
    <property type="entry name" value="Sortase_dom-sf"/>
</dbReference>
<keyword evidence="1" id="KW-0378">Hydrolase</keyword>
<reference evidence="4 5" key="1">
    <citation type="submission" date="2018-05" db="EMBL/GenBank/DDBJ databases">
        <title>Genomic Encyclopedia of Type Strains, Phase IV (KMG-IV): sequencing the most valuable type-strain genomes for metagenomic binning, comparative biology and taxonomic classification.</title>
        <authorList>
            <person name="Goeker M."/>
        </authorList>
    </citation>
    <scope>NUCLEOTIDE SEQUENCE [LARGE SCALE GENOMIC DNA]</scope>
    <source>
        <strain evidence="4 5">DSM 28556</strain>
    </source>
</reference>
<dbReference type="RefSeq" id="WP_110394262.1">
    <property type="nucleotide sequence ID" value="NZ_JADIJL010000001.1"/>
</dbReference>
<evidence type="ECO:0000256" key="1">
    <source>
        <dbReference type="ARBA" id="ARBA00022801"/>
    </source>
</evidence>
<name>A0A2V3W8R5_9BACI</name>
<dbReference type="CDD" id="cd05828">
    <property type="entry name" value="Sortase_D_1"/>
    <property type="match status" value="1"/>
</dbReference>
<comment type="caution">
    <text evidence="4">The sequence shown here is derived from an EMBL/GenBank/DDBJ whole genome shotgun (WGS) entry which is preliminary data.</text>
</comment>
<dbReference type="SUPFAM" id="SSF63817">
    <property type="entry name" value="Sortase"/>
    <property type="match status" value="1"/>
</dbReference>
<dbReference type="OrthoDB" id="165822at2"/>
<sequence>MRKLSVFLMIIGIGIIGYAGYQLVLTNMLQKESLAEAQEILTSTDDVDNLLEAYKNFSPNVGDTIGILDIPKIDAELPIVEGTDEDELEKGVGHYKSTVFPSENDQILLSGHRDTVFRRMGELEIGDILTVKVPYGEFSYEIVETRIVSADDRTVIKSTAPDEVLTVSTCYPFNYVGSAPDRYIINALPVDTK</sequence>
<gene>
    <name evidence="4" type="ORF">DFR56_102332</name>
</gene>
<keyword evidence="3" id="KW-0812">Transmembrane</keyword>
<keyword evidence="5" id="KW-1185">Reference proteome</keyword>
<organism evidence="4 5">
    <name type="scientific">Pseudogracilibacillus auburnensis</name>
    <dbReference type="NCBI Taxonomy" id="1494959"/>
    <lineage>
        <taxon>Bacteria</taxon>
        <taxon>Bacillati</taxon>
        <taxon>Bacillota</taxon>
        <taxon>Bacilli</taxon>
        <taxon>Bacillales</taxon>
        <taxon>Bacillaceae</taxon>
        <taxon>Pseudogracilibacillus</taxon>
    </lineage>
</organism>
<dbReference type="GO" id="GO:0016787">
    <property type="term" value="F:hydrolase activity"/>
    <property type="evidence" value="ECO:0007669"/>
    <property type="project" value="UniProtKB-KW"/>
</dbReference>
<feature type="active site" description="Acyl-thioester intermediate" evidence="2">
    <location>
        <position position="170"/>
    </location>
</feature>
<evidence type="ECO:0000313" key="4">
    <source>
        <dbReference type="EMBL" id="PXW89554.1"/>
    </source>
</evidence>
<protein>
    <submittedName>
        <fullName evidence="4">Sortase A</fullName>
    </submittedName>
</protein>
<dbReference type="NCBIfam" id="NF033746">
    <property type="entry name" value="class_D_sortase"/>
    <property type="match status" value="1"/>
</dbReference>
<feature type="active site" description="Proton donor/acceptor" evidence="2">
    <location>
        <position position="112"/>
    </location>
</feature>
<dbReference type="InterPro" id="IPR005754">
    <property type="entry name" value="Sortase"/>
</dbReference>
<accession>A0A2V3W8R5</accession>